<dbReference type="InterPro" id="IPR002190">
    <property type="entry name" value="MHD_dom"/>
</dbReference>
<dbReference type="PANTHER" id="PTHR11736">
    <property type="entry name" value="MELANOMA-ASSOCIATED ANTIGEN MAGE ANTIGEN"/>
    <property type="match status" value="1"/>
</dbReference>
<accession>A0A811Z5T4</accession>
<dbReference type="EMBL" id="CAJHUB010000754">
    <property type="protein sequence ID" value="CAD7682834.1"/>
    <property type="molecule type" value="Genomic_DNA"/>
</dbReference>
<feature type="domain" description="MAGE" evidence="2">
    <location>
        <begin position="178"/>
        <end position="267"/>
    </location>
</feature>
<feature type="region of interest" description="Disordered" evidence="1">
    <location>
        <begin position="213"/>
        <end position="232"/>
    </location>
</feature>
<dbReference type="PROSITE" id="PS50838">
    <property type="entry name" value="MAGE"/>
    <property type="match status" value="1"/>
</dbReference>
<feature type="compositionally biased region" description="Polar residues" evidence="1">
    <location>
        <begin position="76"/>
        <end position="99"/>
    </location>
</feature>
<dbReference type="Proteomes" id="UP000645828">
    <property type="component" value="Unassembled WGS sequence"/>
</dbReference>
<dbReference type="InterPro" id="IPR037445">
    <property type="entry name" value="MAGE"/>
</dbReference>
<dbReference type="InterPro" id="IPR021072">
    <property type="entry name" value="MAGE_N"/>
</dbReference>
<proteinExistence type="predicted"/>
<name>A0A811Z5T4_NYCPR</name>
<organism evidence="3 4">
    <name type="scientific">Nyctereutes procyonoides</name>
    <name type="common">Raccoon dog</name>
    <name type="synonym">Canis procyonoides</name>
    <dbReference type="NCBI Taxonomy" id="34880"/>
    <lineage>
        <taxon>Eukaryota</taxon>
        <taxon>Metazoa</taxon>
        <taxon>Chordata</taxon>
        <taxon>Craniata</taxon>
        <taxon>Vertebrata</taxon>
        <taxon>Euteleostomi</taxon>
        <taxon>Mammalia</taxon>
        <taxon>Eutheria</taxon>
        <taxon>Laurasiatheria</taxon>
        <taxon>Carnivora</taxon>
        <taxon>Caniformia</taxon>
        <taxon>Canidae</taxon>
        <taxon>Nyctereutes</taxon>
    </lineage>
</organism>
<evidence type="ECO:0000313" key="3">
    <source>
        <dbReference type="EMBL" id="CAD7682834.1"/>
    </source>
</evidence>
<dbReference type="Pfam" id="PF12440">
    <property type="entry name" value="MAGE_N"/>
    <property type="match status" value="1"/>
</dbReference>
<dbReference type="GO" id="GO:0000122">
    <property type="term" value="P:negative regulation of transcription by RNA polymerase II"/>
    <property type="evidence" value="ECO:0007669"/>
    <property type="project" value="TreeGrafter"/>
</dbReference>
<evidence type="ECO:0000259" key="2">
    <source>
        <dbReference type="PROSITE" id="PS50838"/>
    </source>
</evidence>
<dbReference type="GO" id="GO:0005634">
    <property type="term" value="C:nucleus"/>
    <property type="evidence" value="ECO:0007669"/>
    <property type="project" value="TreeGrafter"/>
</dbReference>
<feature type="region of interest" description="Disordered" evidence="1">
    <location>
        <begin position="1"/>
        <end position="119"/>
    </location>
</feature>
<keyword evidence="4" id="KW-1185">Reference proteome</keyword>
<feature type="compositionally biased region" description="Basic and acidic residues" evidence="1">
    <location>
        <begin position="100"/>
        <end position="110"/>
    </location>
</feature>
<dbReference type="Gene3D" id="1.10.10.1210">
    <property type="entry name" value="MAGE homology domain, winged helix WH2 motif"/>
    <property type="match status" value="1"/>
</dbReference>
<evidence type="ECO:0000313" key="4">
    <source>
        <dbReference type="Proteomes" id="UP000645828"/>
    </source>
</evidence>
<gene>
    <name evidence="3" type="ORF">NYPRO_LOCUS15626</name>
</gene>
<dbReference type="AlphaFoldDB" id="A0A811Z5T4"/>
<dbReference type="PANTHER" id="PTHR11736:SF14">
    <property type="entry name" value="NSE3 HOMOLOG, SMC5-SMC6 COMPLEX COMPONENT"/>
    <property type="match status" value="1"/>
</dbReference>
<dbReference type="InterPro" id="IPR041899">
    <property type="entry name" value="MAGE_WH2"/>
</dbReference>
<dbReference type="SMART" id="SM01392">
    <property type="entry name" value="MAGE_N"/>
    <property type="match status" value="1"/>
</dbReference>
<reference evidence="3" key="1">
    <citation type="submission" date="2020-12" db="EMBL/GenBank/DDBJ databases">
        <authorList>
            <consortium name="Molecular Ecology Group"/>
        </authorList>
    </citation>
    <scope>NUCLEOTIDE SEQUENCE</scope>
    <source>
        <strain evidence="3">TBG_1078</strain>
    </source>
</reference>
<protein>
    <submittedName>
        <fullName evidence="3">(raccoon dog) hypothetical protein</fullName>
    </submittedName>
</protein>
<comment type="caution">
    <text evidence="3">The sequence shown here is derived from an EMBL/GenBank/DDBJ whole genome shotgun (WGS) entry which is preliminary data.</text>
</comment>
<evidence type="ECO:0000256" key="1">
    <source>
        <dbReference type="SAM" id="MobiDB-lite"/>
    </source>
</evidence>
<feature type="compositionally biased region" description="Low complexity" evidence="1">
    <location>
        <begin position="213"/>
        <end position="224"/>
    </location>
</feature>
<sequence length="303" mass="32449">MPPPPLQATPNTSHHASGAEEEVCKLEGDLQAPRQPQGLVGVQGPMPQEKKPRPPLLSPLTPGTPEAVPAAGKPSGRQSSQRACPSLTAITATPSCPSDESSRSQEREGAPPEPTSFLSDALTPKVAKLVWFLSVKEVTKEPVTKAAVKAHDCMEVVFGAEVKEPDPTRHALDQPPGLILGVAFMEGNCAPGEEVWEELNMMEVHIGRLLSMGSPESSSPASGDPARDKFLWGPRAHAEPSKLQILQFFAKVNGTDPACFPCWYEEASRDESEREPKPGLPPPMVLLAWPVNVPGSQPQLLLP</sequence>
<dbReference type="SMART" id="SM01373">
    <property type="entry name" value="MAGE"/>
    <property type="match status" value="1"/>
</dbReference>